<protein>
    <submittedName>
        <fullName evidence="5">Diguanylate cyclase (GGDEF)-like protein</fullName>
    </submittedName>
</protein>
<dbReference type="EMBL" id="JACIGY010000002">
    <property type="protein sequence ID" value="MBB4411515.1"/>
    <property type="molecule type" value="Genomic_DNA"/>
</dbReference>
<evidence type="ECO:0000313" key="4">
    <source>
        <dbReference type="EMBL" id="MBB4348279.1"/>
    </source>
</evidence>
<comment type="caution">
    <text evidence="5">The sequence shown here is derived from an EMBL/GenBank/DDBJ whole genome shotgun (WGS) entry which is preliminary data.</text>
</comment>
<dbReference type="InterPro" id="IPR000160">
    <property type="entry name" value="GGDEF_dom"/>
</dbReference>
<evidence type="ECO:0000313" key="9">
    <source>
        <dbReference type="Proteomes" id="UP000576087"/>
    </source>
</evidence>
<dbReference type="RefSeq" id="WP_210303619.1">
    <property type="nucleotide sequence ID" value="NZ_JACIGW010000002.1"/>
</dbReference>
<sequence length="582" mass="65014">MTTAKTRGFANDRAMLQAVMAAMDNLPVAVGIFELEGRPLYANRRFQELHDLDSRWHNEDETFADVVADGRMADWKEDPIAYFERLIRKLLEEGSSVTQVEIGDKIIDVQDVLLDGKYLLSTQQDITARVTAEQRVSYLAHHDPLTDLPNRMRFAAELAKLIAESRVLRRQFGVMSFDVDRFKDINDVFGHAAGDTVLAELARRLKSVIDEDDVAARLGGDEFTVISVGDDQPETMTRLAERLTRVMEEEIEVDGRSLRVSLSIGIAMFPQDGADAATLLANSDAALYRAKAEGRGRFCAFNSRMDRRMHDRRVLQQDLRHAIKRGELMLHYQPQAAVTGEIFGFEALLRWHHPTRGLITPDEFVPLAEESGQIVEIGRWVLNEAGREAASWPNRLKIAINISPIQFRQDSLVSDVHTMLLETGLSADRLELEVTEGVLVQDFARALQILRGLKALGVRIAMDDFGTGYSSLSYLQSFPFDTIKIDRSFTSKLVADSSADEIVRAVIGLGRGLNIPIVAEGVETEEQRAFLEDAQCQNLQGHLIGRAGPIAQYAGLTGAEDNPSLPQIDTDGFHVKQTSRRR</sequence>
<accession>A0A7W6TFT4</accession>
<dbReference type="NCBIfam" id="TIGR00254">
    <property type="entry name" value="GGDEF"/>
    <property type="match status" value="1"/>
</dbReference>
<dbReference type="FunFam" id="3.30.70.270:FF:000001">
    <property type="entry name" value="Diguanylate cyclase domain protein"/>
    <property type="match status" value="1"/>
</dbReference>
<evidence type="ECO:0000313" key="8">
    <source>
        <dbReference type="Proteomes" id="UP000524535"/>
    </source>
</evidence>
<dbReference type="AlphaFoldDB" id="A0A7W6TFT4"/>
<dbReference type="CDD" id="cd01948">
    <property type="entry name" value="EAL"/>
    <property type="match status" value="1"/>
</dbReference>
<evidence type="ECO:0000259" key="2">
    <source>
        <dbReference type="PROSITE" id="PS50883"/>
    </source>
</evidence>
<evidence type="ECO:0000313" key="6">
    <source>
        <dbReference type="EMBL" id="MBB4446205.1"/>
    </source>
</evidence>
<feature type="region of interest" description="Disordered" evidence="1">
    <location>
        <begin position="561"/>
        <end position="582"/>
    </location>
</feature>
<evidence type="ECO:0000313" key="5">
    <source>
        <dbReference type="EMBL" id="MBB4411515.1"/>
    </source>
</evidence>
<dbReference type="EMBL" id="JACIGW010000002">
    <property type="protein sequence ID" value="MBB4348279.1"/>
    <property type="molecule type" value="Genomic_DNA"/>
</dbReference>
<feature type="domain" description="GGDEF" evidence="3">
    <location>
        <begin position="170"/>
        <end position="303"/>
    </location>
</feature>
<dbReference type="PANTHER" id="PTHR44757">
    <property type="entry name" value="DIGUANYLATE CYCLASE DGCP"/>
    <property type="match status" value="1"/>
</dbReference>
<dbReference type="EMBL" id="JACIHM010000002">
    <property type="protein sequence ID" value="MBB4446205.1"/>
    <property type="molecule type" value="Genomic_DNA"/>
</dbReference>
<dbReference type="Gene3D" id="3.30.70.270">
    <property type="match status" value="1"/>
</dbReference>
<dbReference type="Pfam" id="PF00563">
    <property type="entry name" value="EAL"/>
    <property type="match status" value="1"/>
</dbReference>
<evidence type="ECO:0000256" key="1">
    <source>
        <dbReference type="SAM" id="MobiDB-lite"/>
    </source>
</evidence>
<dbReference type="InterPro" id="IPR043128">
    <property type="entry name" value="Rev_trsase/Diguanyl_cyclase"/>
</dbReference>
<dbReference type="SUPFAM" id="SSF141868">
    <property type="entry name" value="EAL domain-like"/>
    <property type="match status" value="1"/>
</dbReference>
<dbReference type="Pfam" id="PF12860">
    <property type="entry name" value="PAS_7"/>
    <property type="match status" value="1"/>
</dbReference>
<dbReference type="Proteomes" id="UP000520770">
    <property type="component" value="Unassembled WGS sequence"/>
</dbReference>
<proteinExistence type="predicted"/>
<dbReference type="SUPFAM" id="SSF55073">
    <property type="entry name" value="Nucleotide cyclase"/>
    <property type="match status" value="1"/>
</dbReference>
<dbReference type="CDD" id="cd01949">
    <property type="entry name" value="GGDEF"/>
    <property type="match status" value="1"/>
</dbReference>
<reference evidence="7 8" key="1">
    <citation type="submission" date="2020-08" db="EMBL/GenBank/DDBJ databases">
        <title>Genomic Encyclopedia of Type Strains, Phase IV (KMG-V): Genome sequencing to study the core and pangenomes of soil and plant-associated prokaryotes.</title>
        <authorList>
            <person name="Whitman W."/>
        </authorList>
    </citation>
    <scope>NUCLEOTIDE SEQUENCE [LARGE SCALE GENOMIC DNA]</scope>
    <source>
        <strain evidence="5 8">SEMIA 444</strain>
        <strain evidence="4 7">SEMIA 448</strain>
        <strain evidence="6 9">SEMIA 452</strain>
    </source>
</reference>
<dbReference type="InterPro" id="IPR029787">
    <property type="entry name" value="Nucleotide_cyclase"/>
</dbReference>
<name>A0A7W6TFT4_9HYPH</name>
<dbReference type="Proteomes" id="UP000524535">
    <property type="component" value="Unassembled WGS sequence"/>
</dbReference>
<gene>
    <name evidence="5" type="ORF">GGE31_002020</name>
    <name evidence="4" type="ORF">GGE33_002021</name>
    <name evidence="6" type="ORF">GGE35_002021</name>
</gene>
<dbReference type="Gene3D" id="3.30.450.20">
    <property type="entry name" value="PAS domain"/>
    <property type="match status" value="1"/>
</dbReference>
<dbReference type="Proteomes" id="UP000576087">
    <property type="component" value="Unassembled WGS sequence"/>
</dbReference>
<dbReference type="Pfam" id="PF00990">
    <property type="entry name" value="GGDEF"/>
    <property type="match status" value="1"/>
</dbReference>
<dbReference type="GO" id="GO:0003824">
    <property type="term" value="F:catalytic activity"/>
    <property type="evidence" value="ECO:0007669"/>
    <property type="project" value="UniProtKB-ARBA"/>
</dbReference>
<dbReference type="PROSITE" id="PS50887">
    <property type="entry name" value="GGDEF"/>
    <property type="match status" value="1"/>
</dbReference>
<feature type="domain" description="EAL" evidence="2">
    <location>
        <begin position="312"/>
        <end position="561"/>
    </location>
</feature>
<dbReference type="Gene3D" id="3.20.20.450">
    <property type="entry name" value="EAL domain"/>
    <property type="match status" value="1"/>
</dbReference>
<evidence type="ECO:0000259" key="3">
    <source>
        <dbReference type="PROSITE" id="PS50887"/>
    </source>
</evidence>
<dbReference type="PANTHER" id="PTHR44757:SF2">
    <property type="entry name" value="BIOFILM ARCHITECTURE MAINTENANCE PROTEIN MBAA"/>
    <property type="match status" value="1"/>
</dbReference>
<dbReference type="SMART" id="SM00052">
    <property type="entry name" value="EAL"/>
    <property type="match status" value="1"/>
</dbReference>
<dbReference type="InterPro" id="IPR052155">
    <property type="entry name" value="Biofilm_reg_signaling"/>
</dbReference>
<dbReference type="InterPro" id="IPR035919">
    <property type="entry name" value="EAL_sf"/>
</dbReference>
<dbReference type="SMART" id="SM00267">
    <property type="entry name" value="GGDEF"/>
    <property type="match status" value="1"/>
</dbReference>
<dbReference type="InterPro" id="IPR001633">
    <property type="entry name" value="EAL_dom"/>
</dbReference>
<dbReference type="PROSITE" id="PS50883">
    <property type="entry name" value="EAL"/>
    <property type="match status" value="1"/>
</dbReference>
<evidence type="ECO:0000313" key="7">
    <source>
        <dbReference type="Proteomes" id="UP000520770"/>
    </source>
</evidence>
<keyword evidence="8" id="KW-1185">Reference proteome</keyword>
<organism evidence="5 8">
    <name type="scientific">Aliirhizobium cellulosilyticum</name>
    <dbReference type="NCBI Taxonomy" id="393664"/>
    <lineage>
        <taxon>Bacteria</taxon>
        <taxon>Pseudomonadati</taxon>
        <taxon>Pseudomonadota</taxon>
        <taxon>Alphaproteobacteria</taxon>
        <taxon>Hyphomicrobiales</taxon>
        <taxon>Rhizobiaceae</taxon>
        <taxon>Aliirhizobium</taxon>
    </lineage>
</organism>